<sequence length="500" mass="54110">MSTTSANTSASSTGLNNDISRLSPTLVWQYFYALTQIPRPSYEEEAVQQFVLDEAARLGLWAERDAVGNVLVRKPATPGMENAPGVILQNHLDMVAQKNEDSSHNFSTDPIKAYIDPELDSKWVTAKGTTLGADNGIGAAAALAVLASTDIAHGPLEALFTATEETGMDGAKGLQPNWIQGQLLLNLDTEELGDICIGCAGGVDATFTLPIDWQAPTASQAYQLSVKGLKGGHSGIDIIKQRGNAALIISRLLDNISPHIEVSSIQAGNLRNAIPRESNAIFVSEATEAELNQLLATEIEVIRRGLPFEDRNISVTLEAADMPAQTWTSATQDNLLTALRLCPNGVDRMSMDTAGVVETSVNLAKIDTQEDQLQLQNLLRSLDDDARDDLADRMKRLFQSFGATVELGGEYPGWKPAPHSALTDCVIQEGEQLLGRKPNVTVIHAGLECGLLGQHYPHWQMVSFGPTIEMPHSPDERVNIESVQKFWTWLVNVLGALKSA</sequence>
<comment type="catalytic activity">
    <reaction evidence="10">
        <text>Hydrolysis of dipeptides, preferentially hydrophobic dipeptides including prolyl amino acids.</text>
        <dbReference type="EC" id="3.4.13.18"/>
    </reaction>
</comment>
<dbReference type="Proteomes" id="UP000254123">
    <property type="component" value="Unassembled WGS sequence"/>
</dbReference>
<dbReference type="PRINTS" id="PR00934">
    <property type="entry name" value="XHISDIPTASE"/>
</dbReference>
<dbReference type="EC" id="3.4.13.18" evidence="11"/>
<dbReference type="Pfam" id="PF01546">
    <property type="entry name" value="Peptidase_M20"/>
    <property type="match status" value="1"/>
</dbReference>
<comment type="cofactor">
    <cofactor evidence="1">
        <name>Co(2+)</name>
        <dbReference type="ChEBI" id="CHEBI:48828"/>
    </cofactor>
</comment>
<protein>
    <recommendedName>
        <fullName evidence="14">Cytosol non-specific dipeptidase</fullName>
        <ecNumber evidence="11">3.4.13.18</ecNumber>
    </recommendedName>
    <alternativeName>
        <fullName evidence="17">Aminoacyl-histidine dipeptidase</fullName>
    </alternativeName>
    <alternativeName>
        <fullName evidence="16">Beta-alanyl-histidine dipeptidase</fullName>
    </alternativeName>
    <alternativeName>
        <fullName evidence="15">Carnosinase</fullName>
    </alternativeName>
    <alternativeName>
        <fullName evidence="12">Peptidase D</fullName>
    </alternativeName>
    <alternativeName>
        <fullName evidence="18">Xaa-His dipeptidase</fullName>
    </alternativeName>
</protein>
<evidence type="ECO:0000256" key="1">
    <source>
        <dbReference type="ARBA" id="ARBA00001941"/>
    </source>
</evidence>
<accession>A0A379LJC9</accession>
<evidence type="ECO:0000313" key="21">
    <source>
        <dbReference type="Proteomes" id="UP000254123"/>
    </source>
</evidence>
<evidence type="ECO:0000256" key="5">
    <source>
        <dbReference type="ARBA" id="ARBA00022801"/>
    </source>
</evidence>
<dbReference type="Pfam" id="PF07687">
    <property type="entry name" value="M20_dimer"/>
    <property type="match status" value="1"/>
</dbReference>
<dbReference type="RefSeq" id="WP_051584530.1">
    <property type="nucleotide sequence ID" value="NZ_CAJHAQ010000001.1"/>
</dbReference>
<dbReference type="AlphaFoldDB" id="A0A379LJC9"/>
<dbReference type="GO" id="GO:0005829">
    <property type="term" value="C:cytosol"/>
    <property type="evidence" value="ECO:0007669"/>
    <property type="project" value="TreeGrafter"/>
</dbReference>
<comment type="similarity">
    <text evidence="13">Belongs to the peptidase M20C family.</text>
</comment>
<dbReference type="STRING" id="1123034.GCA_000685805_02249"/>
<dbReference type="GO" id="GO:0006508">
    <property type="term" value="P:proteolysis"/>
    <property type="evidence" value="ECO:0007669"/>
    <property type="project" value="UniProtKB-KW"/>
</dbReference>
<evidence type="ECO:0000256" key="12">
    <source>
        <dbReference type="ARBA" id="ARBA00044252"/>
    </source>
</evidence>
<reference evidence="20 21" key="1">
    <citation type="submission" date="2018-06" db="EMBL/GenBank/DDBJ databases">
        <authorList>
            <consortium name="Pathogen Informatics"/>
            <person name="Doyle S."/>
        </authorList>
    </citation>
    <scope>NUCLEOTIDE SEQUENCE [LARGE SCALE GENOMIC DNA]</scope>
    <source>
        <strain evidence="20 21">NCTC10526</strain>
    </source>
</reference>
<evidence type="ECO:0000313" key="20">
    <source>
        <dbReference type="EMBL" id="SUD90658.1"/>
    </source>
</evidence>
<evidence type="ECO:0000256" key="11">
    <source>
        <dbReference type="ARBA" id="ARBA00038976"/>
    </source>
</evidence>
<dbReference type="GO" id="GO:0046872">
    <property type="term" value="F:metal ion binding"/>
    <property type="evidence" value="ECO:0007669"/>
    <property type="project" value="UniProtKB-KW"/>
</dbReference>
<evidence type="ECO:0000256" key="14">
    <source>
        <dbReference type="ARBA" id="ARBA00071271"/>
    </source>
</evidence>
<evidence type="ECO:0000256" key="4">
    <source>
        <dbReference type="ARBA" id="ARBA00022723"/>
    </source>
</evidence>
<dbReference type="InterPro" id="IPR011650">
    <property type="entry name" value="Peptidase_M20_dimer"/>
</dbReference>
<keyword evidence="6" id="KW-0862">Zinc</keyword>
<evidence type="ECO:0000256" key="13">
    <source>
        <dbReference type="ARBA" id="ARBA00061423"/>
    </source>
</evidence>
<evidence type="ECO:0000256" key="7">
    <source>
        <dbReference type="ARBA" id="ARBA00022997"/>
    </source>
</evidence>
<evidence type="ECO:0000256" key="16">
    <source>
        <dbReference type="ARBA" id="ARBA00076004"/>
    </source>
</evidence>
<evidence type="ECO:0000256" key="10">
    <source>
        <dbReference type="ARBA" id="ARBA00036421"/>
    </source>
</evidence>
<dbReference type="InterPro" id="IPR001160">
    <property type="entry name" value="Peptidase_M20C"/>
</dbReference>
<evidence type="ECO:0000256" key="3">
    <source>
        <dbReference type="ARBA" id="ARBA00022670"/>
    </source>
</evidence>
<evidence type="ECO:0000256" key="6">
    <source>
        <dbReference type="ARBA" id="ARBA00022833"/>
    </source>
</evidence>
<evidence type="ECO:0000256" key="9">
    <source>
        <dbReference type="ARBA" id="ARBA00023285"/>
    </source>
</evidence>
<dbReference type="Gene3D" id="3.40.630.10">
    <property type="entry name" value="Zn peptidases"/>
    <property type="match status" value="2"/>
</dbReference>
<dbReference type="CDD" id="cd03890">
    <property type="entry name" value="M20_pepD"/>
    <property type="match status" value="1"/>
</dbReference>
<feature type="domain" description="Peptidase M20 dimerisation" evidence="19">
    <location>
        <begin position="225"/>
        <end position="283"/>
    </location>
</feature>
<dbReference type="GO" id="GO:0070573">
    <property type="term" value="F:metallodipeptidase activity"/>
    <property type="evidence" value="ECO:0007669"/>
    <property type="project" value="TreeGrafter"/>
</dbReference>
<dbReference type="FunFam" id="3.40.630.10:FF:000018">
    <property type="entry name" value="Aminoacyl-histidine dipeptidase PepD"/>
    <property type="match status" value="1"/>
</dbReference>
<keyword evidence="5 20" id="KW-0378">Hydrolase</keyword>
<evidence type="ECO:0000259" key="19">
    <source>
        <dbReference type="Pfam" id="PF07687"/>
    </source>
</evidence>
<gene>
    <name evidence="20" type="primary">pepD</name>
    <name evidence="20" type="ORF">NCTC10526_01000</name>
</gene>
<dbReference type="EMBL" id="UGVC01000001">
    <property type="protein sequence ID" value="SUD90658.1"/>
    <property type="molecule type" value="Genomic_DNA"/>
</dbReference>
<dbReference type="InterPro" id="IPR002933">
    <property type="entry name" value="Peptidase_M20"/>
</dbReference>
<dbReference type="PANTHER" id="PTHR43501">
    <property type="entry name" value="CYTOSOL NON-SPECIFIC DIPEPTIDASE"/>
    <property type="match status" value="1"/>
</dbReference>
<evidence type="ECO:0000256" key="17">
    <source>
        <dbReference type="ARBA" id="ARBA00077688"/>
    </source>
</evidence>
<dbReference type="SUPFAM" id="SSF53187">
    <property type="entry name" value="Zn-dependent exopeptidases"/>
    <property type="match status" value="1"/>
</dbReference>
<keyword evidence="3" id="KW-0645">Protease</keyword>
<name>A0A379LJC9_9GAMM</name>
<keyword evidence="8" id="KW-0482">Metalloprotease</keyword>
<keyword evidence="21" id="KW-1185">Reference proteome</keyword>
<evidence type="ECO:0000256" key="2">
    <source>
        <dbReference type="ARBA" id="ARBA00001947"/>
    </source>
</evidence>
<keyword evidence="4" id="KW-0479">Metal-binding</keyword>
<dbReference type="PIRSF" id="PIRSF016599">
    <property type="entry name" value="Xaa-His_dipept"/>
    <property type="match status" value="1"/>
</dbReference>
<dbReference type="FunFam" id="3.40.630.10:FF:000015">
    <property type="entry name" value="Aminoacyl-histidine dipeptidase PepD"/>
    <property type="match status" value="1"/>
</dbReference>
<evidence type="ECO:0000256" key="15">
    <source>
        <dbReference type="ARBA" id="ARBA00075285"/>
    </source>
</evidence>
<dbReference type="NCBIfam" id="TIGR01893">
    <property type="entry name" value="aa-his-dipept"/>
    <property type="match status" value="1"/>
</dbReference>
<organism evidence="20 21">
    <name type="scientific">Psychrobacter phenylpyruvicus</name>
    <dbReference type="NCBI Taxonomy" id="29432"/>
    <lineage>
        <taxon>Bacteria</taxon>
        <taxon>Pseudomonadati</taxon>
        <taxon>Pseudomonadota</taxon>
        <taxon>Gammaproteobacteria</taxon>
        <taxon>Moraxellales</taxon>
        <taxon>Moraxellaceae</taxon>
        <taxon>Psychrobacter</taxon>
    </lineage>
</organism>
<proteinExistence type="inferred from homology"/>
<evidence type="ECO:0000256" key="8">
    <source>
        <dbReference type="ARBA" id="ARBA00023049"/>
    </source>
</evidence>
<dbReference type="PANTHER" id="PTHR43501:SF1">
    <property type="entry name" value="CYTOSOL NON-SPECIFIC DIPEPTIDASE"/>
    <property type="match status" value="1"/>
</dbReference>
<keyword evidence="9" id="KW-0170">Cobalt</keyword>
<comment type="cofactor">
    <cofactor evidence="2">
        <name>Zn(2+)</name>
        <dbReference type="ChEBI" id="CHEBI:29105"/>
    </cofactor>
</comment>
<keyword evidence="7 20" id="KW-0224">Dipeptidase</keyword>
<evidence type="ECO:0000256" key="18">
    <source>
        <dbReference type="ARBA" id="ARBA00078074"/>
    </source>
</evidence>